<dbReference type="InterPro" id="IPR039893">
    <property type="entry name" value="CEP120-like"/>
</dbReference>
<dbReference type="EMBL" id="QKKF02026062">
    <property type="protein sequence ID" value="RZF36680.1"/>
    <property type="molecule type" value="Genomic_DNA"/>
</dbReference>
<dbReference type="Proteomes" id="UP000291343">
    <property type="component" value="Unassembled WGS sequence"/>
</dbReference>
<dbReference type="OrthoDB" id="332250at2759"/>
<feature type="coiled-coil region" evidence="1">
    <location>
        <begin position="451"/>
        <end position="580"/>
    </location>
</feature>
<evidence type="ECO:0000256" key="1">
    <source>
        <dbReference type="SAM" id="Coils"/>
    </source>
</evidence>
<proteinExistence type="predicted"/>
<evidence type="ECO:0000313" key="2">
    <source>
        <dbReference type="EMBL" id="RZF36680.1"/>
    </source>
</evidence>
<dbReference type="AlphaFoldDB" id="A0A482WUH1"/>
<keyword evidence="3" id="KW-1185">Reference proteome</keyword>
<evidence type="ECO:0000313" key="3">
    <source>
        <dbReference type="Proteomes" id="UP000291343"/>
    </source>
</evidence>
<dbReference type="GO" id="GO:0005813">
    <property type="term" value="C:centrosome"/>
    <property type="evidence" value="ECO:0007669"/>
    <property type="project" value="TreeGrafter"/>
</dbReference>
<dbReference type="GO" id="GO:1903724">
    <property type="term" value="P:positive regulation of centriole elongation"/>
    <property type="evidence" value="ECO:0007669"/>
    <property type="project" value="TreeGrafter"/>
</dbReference>
<evidence type="ECO:0008006" key="4">
    <source>
        <dbReference type="Google" id="ProtNLM"/>
    </source>
</evidence>
<accession>A0A482WUH1</accession>
<dbReference type="STRING" id="195883.A0A482WUH1"/>
<organism evidence="2 3">
    <name type="scientific">Laodelphax striatellus</name>
    <name type="common">Small brown planthopper</name>
    <name type="synonym">Delphax striatella</name>
    <dbReference type="NCBI Taxonomy" id="195883"/>
    <lineage>
        <taxon>Eukaryota</taxon>
        <taxon>Metazoa</taxon>
        <taxon>Ecdysozoa</taxon>
        <taxon>Arthropoda</taxon>
        <taxon>Hexapoda</taxon>
        <taxon>Insecta</taxon>
        <taxon>Pterygota</taxon>
        <taxon>Neoptera</taxon>
        <taxon>Paraneoptera</taxon>
        <taxon>Hemiptera</taxon>
        <taxon>Auchenorrhyncha</taxon>
        <taxon>Fulgoroidea</taxon>
        <taxon>Delphacidae</taxon>
        <taxon>Criomorphinae</taxon>
        <taxon>Laodelphax</taxon>
    </lineage>
</organism>
<dbReference type="PANTHER" id="PTHR21574:SF0">
    <property type="entry name" value="CENTROSOMAL PROTEIN OF 120 KDA"/>
    <property type="match status" value="1"/>
</dbReference>
<dbReference type="Gene3D" id="2.60.40.150">
    <property type="entry name" value="C2 domain"/>
    <property type="match status" value="1"/>
</dbReference>
<gene>
    <name evidence="2" type="ORF">LSTR_LSTR014212</name>
</gene>
<dbReference type="InParanoid" id="A0A482WUH1"/>
<reference evidence="2 3" key="1">
    <citation type="journal article" date="2017" name="Gigascience">
        <title>Genome sequence of the small brown planthopper, Laodelphax striatellus.</title>
        <authorList>
            <person name="Zhu J."/>
            <person name="Jiang F."/>
            <person name="Wang X."/>
            <person name="Yang P."/>
            <person name="Bao Y."/>
            <person name="Zhao W."/>
            <person name="Wang W."/>
            <person name="Lu H."/>
            <person name="Wang Q."/>
            <person name="Cui N."/>
            <person name="Li J."/>
            <person name="Chen X."/>
            <person name="Luo L."/>
            <person name="Yu J."/>
            <person name="Kang L."/>
            <person name="Cui F."/>
        </authorList>
    </citation>
    <scope>NUCLEOTIDE SEQUENCE [LARGE SCALE GENOMIC DNA]</scope>
    <source>
        <strain evidence="2">Lst14</strain>
    </source>
</reference>
<dbReference type="PANTHER" id="PTHR21574">
    <property type="entry name" value="CENTROSOMAL PROTEIN OF 120 KDA"/>
    <property type="match status" value="1"/>
</dbReference>
<sequence length="659" mass="75716">MTSNDRSPWAQIVLNIREGHGLGTSSLPLVIGANLNKNRLESDVIHPFSTKLEVEFVWEGEMKEVKRLKQANTSIKVECFSVLSTQRREKIGYVVLSLRHAVLSLRDKKNAAVEAWHKLMGCKPEMKKLEPKLLITLSIQEKVEDAICDNDNETIVANAHLDKNEKEEIPPIAAKNTITKPPSPVKENPTMPAIIEENEKLGELKQDKTIDKQPAKRIVITRNDNNHCNESLHHYTLRIAFESVKFQSLPANGRFYIRINHRLADILCTGCGDEISAIDSNKACNISHIDAELRLKSTADQIDAQLMHESTEVLICDATGVLGSAILDFGNDSTHSKTESKLLESDLICPKTKQKIGLLVARWSLKDCGVLLQQASYPSNNERQPVKSVAFDRSVAERIVEELEDWKDRQQELFLDELKKKECEHLAKLTADSLKHRKEVEDNLYENVNKYQSMASALAEANEKIKEVARQNEDRERQLKLEEADLHRKFNTKLHELREASKRMEADVNHKLSLASTERSELVDKINHMIKAEKRAERLKQTLEEEFENLRAKTVSKEEFERVTQNLKDVELKLNSALESKVFYKAQWGKSVREIHKLKRELQDAMDQQLQRERLEVFKMKMSQQAKEQENELMDDRSILKNLQKETQEFIMKKCSTYS</sequence>
<feature type="coiled-coil region" evidence="1">
    <location>
        <begin position="612"/>
        <end position="646"/>
    </location>
</feature>
<keyword evidence="1" id="KW-0175">Coiled coil</keyword>
<comment type="caution">
    <text evidence="2">The sequence shown here is derived from an EMBL/GenBank/DDBJ whole genome shotgun (WGS) entry which is preliminary data.</text>
</comment>
<dbReference type="InterPro" id="IPR035892">
    <property type="entry name" value="C2_domain_sf"/>
</dbReference>
<dbReference type="SMR" id="A0A482WUH1"/>
<name>A0A482WUH1_LAOST</name>
<protein>
    <recommendedName>
        <fullName evidence="4">DUF3668 domain-containing protein</fullName>
    </recommendedName>
</protein>